<protein>
    <submittedName>
        <fullName evidence="3">UDP-glucose 4-epimerase</fullName>
    </submittedName>
</protein>
<evidence type="ECO:0000259" key="2">
    <source>
        <dbReference type="Pfam" id="PF01370"/>
    </source>
</evidence>
<proteinExistence type="inferred from homology"/>
<dbReference type="InterPro" id="IPR036291">
    <property type="entry name" value="NAD(P)-bd_dom_sf"/>
</dbReference>
<comment type="caution">
    <text evidence="3">The sequence shown here is derived from an EMBL/GenBank/DDBJ whole genome shotgun (WGS) entry which is preliminary data.</text>
</comment>
<evidence type="ECO:0000256" key="1">
    <source>
        <dbReference type="ARBA" id="ARBA00007637"/>
    </source>
</evidence>
<dbReference type="AlphaFoldDB" id="A0A268F0X4"/>
<reference evidence="3 4" key="1">
    <citation type="submission" date="2017-07" db="EMBL/GenBank/DDBJ databases">
        <title>Isolation and whole genome analysis of endospore-forming bacteria from heroin.</title>
        <authorList>
            <person name="Kalinowski J."/>
            <person name="Ahrens B."/>
            <person name="Al-Dilaimi A."/>
            <person name="Winkler A."/>
            <person name="Wibberg D."/>
            <person name="Schleenbecker U."/>
            <person name="Ruckert C."/>
            <person name="Wolfel R."/>
            <person name="Grass G."/>
        </authorList>
    </citation>
    <scope>NUCLEOTIDE SEQUENCE [LARGE SCALE GENOMIC DNA]</scope>
    <source>
        <strain evidence="3 4">7537-G1</strain>
    </source>
</reference>
<dbReference type="OrthoDB" id="9779902at2"/>
<accession>A0A268F0X4</accession>
<evidence type="ECO:0000313" key="3">
    <source>
        <dbReference type="EMBL" id="PAD78983.1"/>
    </source>
</evidence>
<gene>
    <name evidence="3" type="ORF">CHH67_05200</name>
</gene>
<dbReference type="Pfam" id="PF01370">
    <property type="entry name" value="Epimerase"/>
    <property type="match status" value="1"/>
</dbReference>
<dbReference type="EMBL" id="NPBY01000014">
    <property type="protein sequence ID" value="PAD78983.1"/>
    <property type="molecule type" value="Genomic_DNA"/>
</dbReference>
<dbReference type="Gene3D" id="3.40.50.720">
    <property type="entry name" value="NAD(P)-binding Rossmann-like Domain"/>
    <property type="match status" value="1"/>
</dbReference>
<dbReference type="InterPro" id="IPR051225">
    <property type="entry name" value="NAD(P)_epim/dehydratase"/>
</dbReference>
<organism evidence="3 4">
    <name type="scientific">Paenibacillus campinasensis</name>
    <dbReference type="NCBI Taxonomy" id="66347"/>
    <lineage>
        <taxon>Bacteria</taxon>
        <taxon>Bacillati</taxon>
        <taxon>Bacillota</taxon>
        <taxon>Bacilli</taxon>
        <taxon>Bacillales</taxon>
        <taxon>Paenibacillaceae</taxon>
        <taxon>Paenibacillus</taxon>
    </lineage>
</organism>
<comment type="similarity">
    <text evidence="1">Belongs to the NAD(P)-dependent epimerase/dehydratase family.</text>
</comment>
<dbReference type="GO" id="GO:0006567">
    <property type="term" value="P:L-threonine catabolic process"/>
    <property type="evidence" value="ECO:0007669"/>
    <property type="project" value="TreeGrafter"/>
</dbReference>
<dbReference type="PANTHER" id="PTHR42687:SF1">
    <property type="entry name" value="L-THREONINE 3-DEHYDROGENASE, MITOCHONDRIAL"/>
    <property type="match status" value="1"/>
</dbReference>
<dbReference type="Proteomes" id="UP000215596">
    <property type="component" value="Unassembled WGS sequence"/>
</dbReference>
<dbReference type="InterPro" id="IPR001509">
    <property type="entry name" value="Epimerase_deHydtase"/>
</dbReference>
<evidence type="ECO:0000313" key="4">
    <source>
        <dbReference type="Proteomes" id="UP000215596"/>
    </source>
</evidence>
<dbReference type="SUPFAM" id="SSF51735">
    <property type="entry name" value="NAD(P)-binding Rossmann-fold domains"/>
    <property type="match status" value="1"/>
</dbReference>
<feature type="domain" description="NAD-dependent epimerase/dehydratase" evidence="2">
    <location>
        <begin position="4"/>
        <end position="231"/>
    </location>
</feature>
<dbReference type="PANTHER" id="PTHR42687">
    <property type="entry name" value="L-THREONINE 3-DEHYDROGENASE"/>
    <property type="match status" value="1"/>
</dbReference>
<dbReference type="RefSeq" id="WP_095263931.1">
    <property type="nucleotide sequence ID" value="NZ_NPBY01000014.1"/>
</dbReference>
<name>A0A268F0X4_9BACL</name>
<dbReference type="FunFam" id="3.40.50.720:FF:000077">
    <property type="entry name" value="L-threonine 3-dehydrogenase, mitochondrial"/>
    <property type="match status" value="1"/>
</dbReference>
<sequence>MKRIMVTGALGQIGSDLVTVLRQSYGTDAVLATDIRLTDHEVAKSGPFQVLDVTDGAAFYQAAHDFRADAIIHLAALLSAKAEADPILAWQLNMGGLLNGLETARTLASQFFTPSSIAAFGATTPRQGTPQDTLQRPATIYGVSKVSGELLCDYYFHKYGVDTRGLRFPGLISHSAPPGGGTTDYAVDMYWSAVHSGSYASYIAQGTYLDMMYMPDAIRAIIQLMEADGSKLKHRNAFNVTAMSVDPEAIAASIRRHVPEFVLRYEIDPVRQRIAEEWPDSIDTSSAREEWGFDVQYDLDRMTDDMISKLTQKLREDRAKIG</sequence>
<dbReference type="GO" id="GO:0008743">
    <property type="term" value="F:L-threonine 3-dehydrogenase activity"/>
    <property type="evidence" value="ECO:0007669"/>
    <property type="project" value="TreeGrafter"/>
</dbReference>